<evidence type="ECO:0000259" key="2">
    <source>
        <dbReference type="Pfam" id="PF01738"/>
    </source>
</evidence>
<organism evidence="3">
    <name type="scientific">marine metagenome</name>
    <dbReference type="NCBI Taxonomy" id="408172"/>
    <lineage>
        <taxon>unclassified sequences</taxon>
        <taxon>metagenomes</taxon>
        <taxon>ecological metagenomes</taxon>
    </lineage>
</organism>
<name>A0A383C1Q4_9ZZZZ</name>
<dbReference type="Pfam" id="PF01738">
    <property type="entry name" value="DLH"/>
    <property type="match status" value="1"/>
</dbReference>
<dbReference type="InterPro" id="IPR029058">
    <property type="entry name" value="AB_hydrolase_fold"/>
</dbReference>
<proteinExistence type="predicted"/>
<dbReference type="InterPro" id="IPR002925">
    <property type="entry name" value="Dienelactn_hydro"/>
</dbReference>
<evidence type="ECO:0000313" key="3">
    <source>
        <dbReference type="EMBL" id="SVE25960.1"/>
    </source>
</evidence>
<dbReference type="InterPro" id="IPR050261">
    <property type="entry name" value="FrsA_esterase"/>
</dbReference>
<dbReference type="GO" id="GO:0016788">
    <property type="term" value="F:hydrolase activity, acting on ester bonds"/>
    <property type="evidence" value="ECO:0007669"/>
    <property type="project" value="UniProtKB-ARBA"/>
</dbReference>
<evidence type="ECO:0000256" key="1">
    <source>
        <dbReference type="ARBA" id="ARBA00022801"/>
    </source>
</evidence>
<sequence>MNAPTWYPSASPFEIPHILHHMESAPQHPVFGHLLFPEGEHDSPLPCVVALHGSRGWGEHHHDHVANWLDAGFAVFRCHCFDSRQVDEIVVDQMMVTHAMMLTDAFCALTLLCDDERIDSQRIAISGWSLGGTVALYAAWEPIAESLAPNGERFAAHMPFYPAAHMRPDIQRWSNAPILVLQGAIDDWTPAHFV</sequence>
<gene>
    <name evidence="3" type="ORF">METZ01_LOCUS478814</name>
</gene>
<protein>
    <recommendedName>
        <fullName evidence="2">Dienelactone hydrolase domain-containing protein</fullName>
    </recommendedName>
</protein>
<accession>A0A383C1Q4</accession>
<dbReference type="Gene3D" id="3.40.50.1820">
    <property type="entry name" value="alpha/beta hydrolase"/>
    <property type="match status" value="1"/>
</dbReference>
<dbReference type="AlphaFoldDB" id="A0A383C1Q4"/>
<dbReference type="EMBL" id="UINC01204986">
    <property type="protein sequence ID" value="SVE25960.1"/>
    <property type="molecule type" value="Genomic_DNA"/>
</dbReference>
<feature type="domain" description="Dienelactone hydrolase" evidence="2">
    <location>
        <begin position="42"/>
        <end position="191"/>
    </location>
</feature>
<dbReference type="PANTHER" id="PTHR22946">
    <property type="entry name" value="DIENELACTONE HYDROLASE DOMAIN-CONTAINING PROTEIN-RELATED"/>
    <property type="match status" value="1"/>
</dbReference>
<reference evidence="3" key="1">
    <citation type="submission" date="2018-05" db="EMBL/GenBank/DDBJ databases">
        <authorList>
            <person name="Lanie J.A."/>
            <person name="Ng W.-L."/>
            <person name="Kazmierczak K.M."/>
            <person name="Andrzejewski T.M."/>
            <person name="Davidsen T.M."/>
            <person name="Wayne K.J."/>
            <person name="Tettelin H."/>
            <person name="Glass J.I."/>
            <person name="Rusch D."/>
            <person name="Podicherti R."/>
            <person name="Tsui H.-C.T."/>
            <person name="Winkler M.E."/>
        </authorList>
    </citation>
    <scope>NUCLEOTIDE SEQUENCE</scope>
</reference>
<dbReference type="PANTHER" id="PTHR22946:SF9">
    <property type="entry name" value="POLYKETIDE TRANSFERASE AF380"/>
    <property type="match status" value="1"/>
</dbReference>
<feature type="non-terminal residue" evidence="3">
    <location>
        <position position="194"/>
    </location>
</feature>
<keyword evidence="1" id="KW-0378">Hydrolase</keyword>
<dbReference type="SUPFAM" id="SSF53474">
    <property type="entry name" value="alpha/beta-Hydrolases"/>
    <property type="match status" value="1"/>
</dbReference>